<protein>
    <submittedName>
        <fullName evidence="6">Chemotaxis protein CheY</fullName>
    </submittedName>
</protein>
<accession>A0A0A3Y1U7</accession>
<dbReference type="PANTHER" id="PTHR44591:SF3">
    <property type="entry name" value="RESPONSE REGULATORY DOMAIN-CONTAINING PROTEIN"/>
    <property type="match status" value="1"/>
</dbReference>
<feature type="domain" description="Response regulatory" evidence="5">
    <location>
        <begin position="15"/>
        <end position="125"/>
    </location>
</feature>
<proteinExistence type="predicted"/>
<dbReference type="Pfam" id="PF00072">
    <property type="entry name" value="Response_reg"/>
    <property type="match status" value="1"/>
</dbReference>
<comment type="caution">
    <text evidence="6">The sequence shown here is derived from an EMBL/GenBank/DDBJ whole genome shotgun (WGS) entry which is preliminary data.</text>
</comment>
<evidence type="ECO:0000256" key="4">
    <source>
        <dbReference type="PROSITE-ProRule" id="PRU00169"/>
    </source>
</evidence>
<dbReference type="InterPro" id="IPR001789">
    <property type="entry name" value="Sig_transdc_resp-reg_receiver"/>
</dbReference>
<name>A0A0A3Y1U7_BRAJP</name>
<evidence type="ECO:0000256" key="1">
    <source>
        <dbReference type="ARBA" id="ARBA00022553"/>
    </source>
</evidence>
<dbReference type="SUPFAM" id="SSF52172">
    <property type="entry name" value="CheY-like"/>
    <property type="match status" value="1"/>
</dbReference>
<dbReference type="EMBL" id="JRPN01000010">
    <property type="protein sequence ID" value="KGT79509.1"/>
    <property type="molecule type" value="Genomic_DNA"/>
</dbReference>
<evidence type="ECO:0000256" key="3">
    <source>
        <dbReference type="ARBA" id="ARBA00023163"/>
    </source>
</evidence>
<dbReference type="PANTHER" id="PTHR44591">
    <property type="entry name" value="STRESS RESPONSE REGULATOR PROTEIN 1"/>
    <property type="match status" value="1"/>
</dbReference>
<gene>
    <name evidence="6" type="ORF">MA20_11480</name>
</gene>
<dbReference type="PROSITE" id="PS50110">
    <property type="entry name" value="RESPONSE_REGULATORY"/>
    <property type="match status" value="1"/>
</dbReference>
<dbReference type="GO" id="GO:0000160">
    <property type="term" value="P:phosphorelay signal transduction system"/>
    <property type="evidence" value="ECO:0007669"/>
    <property type="project" value="InterPro"/>
</dbReference>
<sequence>MRHLDWELLVERHVSVLLVEDEVLIRMMISDMLADLGHRVIAEAGSIDEALSIAASAEFELAILDVNLNGAKITPVARVIKARNLPIIFATGYGFAGLPEDFSNYPALQKPFQVEALAKAIDEVWKHSD</sequence>
<keyword evidence="2" id="KW-0805">Transcription regulation</keyword>
<evidence type="ECO:0000313" key="7">
    <source>
        <dbReference type="Proteomes" id="UP000030377"/>
    </source>
</evidence>
<evidence type="ECO:0000259" key="5">
    <source>
        <dbReference type="PROSITE" id="PS50110"/>
    </source>
</evidence>
<dbReference type="SMART" id="SM00448">
    <property type="entry name" value="REC"/>
    <property type="match status" value="1"/>
</dbReference>
<dbReference type="Gene3D" id="3.40.50.2300">
    <property type="match status" value="1"/>
</dbReference>
<reference evidence="6 7" key="1">
    <citation type="submission" date="2014-09" db="EMBL/GenBank/DDBJ databases">
        <title>Draft genome of Bradyrhizobium japonicum Is-34.</title>
        <authorList>
            <person name="Tsurumaru H."/>
            <person name="Yamakawa T."/>
            <person name="Hashimoto S."/>
            <person name="Okizaki K."/>
            <person name="Kanesaki Y."/>
            <person name="Yoshikawa H."/>
            <person name="Yajima S."/>
        </authorList>
    </citation>
    <scope>NUCLEOTIDE SEQUENCE [LARGE SCALE GENOMIC DNA]</scope>
    <source>
        <strain evidence="6 7">Is-34</strain>
    </source>
</reference>
<evidence type="ECO:0000256" key="2">
    <source>
        <dbReference type="ARBA" id="ARBA00023015"/>
    </source>
</evidence>
<dbReference type="Proteomes" id="UP000030377">
    <property type="component" value="Unassembled WGS sequence"/>
</dbReference>
<evidence type="ECO:0000313" key="6">
    <source>
        <dbReference type="EMBL" id="KGT79509.1"/>
    </source>
</evidence>
<dbReference type="InterPro" id="IPR050595">
    <property type="entry name" value="Bact_response_regulator"/>
</dbReference>
<organism evidence="6 7">
    <name type="scientific">Bradyrhizobium japonicum</name>
    <dbReference type="NCBI Taxonomy" id="375"/>
    <lineage>
        <taxon>Bacteria</taxon>
        <taxon>Pseudomonadati</taxon>
        <taxon>Pseudomonadota</taxon>
        <taxon>Alphaproteobacteria</taxon>
        <taxon>Hyphomicrobiales</taxon>
        <taxon>Nitrobacteraceae</taxon>
        <taxon>Bradyrhizobium</taxon>
    </lineage>
</organism>
<keyword evidence="3" id="KW-0804">Transcription</keyword>
<feature type="modified residue" description="4-aspartylphosphate" evidence="4">
    <location>
        <position position="65"/>
    </location>
</feature>
<dbReference type="InterPro" id="IPR011006">
    <property type="entry name" value="CheY-like_superfamily"/>
</dbReference>
<keyword evidence="1 4" id="KW-0597">Phosphoprotein</keyword>
<dbReference type="AlphaFoldDB" id="A0A0A3Y1U7"/>